<accession>A0A177C3K9</accession>
<feature type="region of interest" description="Disordered" evidence="1">
    <location>
        <begin position="1"/>
        <end position="23"/>
    </location>
</feature>
<proteinExistence type="predicted"/>
<evidence type="ECO:0000313" key="2">
    <source>
        <dbReference type="EMBL" id="OAG01250.1"/>
    </source>
</evidence>
<keyword evidence="3" id="KW-1185">Reference proteome</keyword>
<evidence type="ECO:0000313" key="3">
    <source>
        <dbReference type="Proteomes" id="UP000077069"/>
    </source>
</evidence>
<dbReference type="EMBL" id="KV441558">
    <property type="protein sequence ID" value="OAG01250.1"/>
    <property type="molecule type" value="Genomic_DNA"/>
</dbReference>
<dbReference type="RefSeq" id="XP_018031615.1">
    <property type="nucleotide sequence ID" value="XM_018179377.1"/>
</dbReference>
<dbReference type="AlphaFoldDB" id="A0A177C3K9"/>
<dbReference type="Proteomes" id="UP000077069">
    <property type="component" value="Unassembled WGS sequence"/>
</dbReference>
<sequence>MLFRGSAPGDQRAHPNGRCLGSDDSTDLCRCCFGACDSDAGQGLKVAMGSVCVSRRGVSDGEAAIPPARSNTDDRRRGSRSGPSRLAGKTGK</sequence>
<protein>
    <submittedName>
        <fullName evidence="2">Uncharacterized protein</fullName>
    </submittedName>
</protein>
<feature type="region of interest" description="Disordered" evidence="1">
    <location>
        <begin position="58"/>
        <end position="92"/>
    </location>
</feature>
<gene>
    <name evidence="2" type="ORF">CC84DRAFT_1168360</name>
</gene>
<organism evidence="2 3">
    <name type="scientific">Paraphaeosphaeria sporulosa</name>
    <dbReference type="NCBI Taxonomy" id="1460663"/>
    <lineage>
        <taxon>Eukaryota</taxon>
        <taxon>Fungi</taxon>
        <taxon>Dikarya</taxon>
        <taxon>Ascomycota</taxon>
        <taxon>Pezizomycotina</taxon>
        <taxon>Dothideomycetes</taxon>
        <taxon>Pleosporomycetidae</taxon>
        <taxon>Pleosporales</taxon>
        <taxon>Massarineae</taxon>
        <taxon>Didymosphaeriaceae</taxon>
        <taxon>Paraphaeosphaeria</taxon>
    </lineage>
</organism>
<dbReference type="GeneID" id="28762863"/>
<evidence type="ECO:0000256" key="1">
    <source>
        <dbReference type="SAM" id="MobiDB-lite"/>
    </source>
</evidence>
<dbReference type="InParanoid" id="A0A177C3K9"/>
<name>A0A177C3K9_9PLEO</name>
<reference evidence="2 3" key="1">
    <citation type="submission" date="2016-05" db="EMBL/GenBank/DDBJ databases">
        <title>Comparative analysis of secretome profiles of manganese(II)-oxidizing ascomycete fungi.</title>
        <authorList>
            <consortium name="DOE Joint Genome Institute"/>
            <person name="Zeiner C.A."/>
            <person name="Purvine S.O."/>
            <person name="Zink E.M."/>
            <person name="Wu S."/>
            <person name="Pasa-Tolic L."/>
            <person name="Chaput D.L."/>
            <person name="Haridas S."/>
            <person name="Grigoriev I.V."/>
            <person name="Santelli C.M."/>
            <person name="Hansel C.M."/>
        </authorList>
    </citation>
    <scope>NUCLEOTIDE SEQUENCE [LARGE SCALE GENOMIC DNA]</scope>
    <source>
        <strain evidence="2 3">AP3s5-JAC2a</strain>
    </source>
</reference>